<comment type="catalytic activity">
    <reaction evidence="1">
        <text>ATP + protein L-histidine = ADP + protein N-phospho-L-histidine.</text>
        <dbReference type="EC" id="2.7.13.3"/>
    </reaction>
</comment>
<gene>
    <name evidence="10" type="ORF">TPSD3_03385</name>
</gene>
<dbReference type="Proteomes" id="UP000194798">
    <property type="component" value="Unassembled WGS sequence"/>
</dbReference>
<evidence type="ECO:0000259" key="9">
    <source>
        <dbReference type="PROSITE" id="PS50110"/>
    </source>
</evidence>
<dbReference type="PROSITE" id="PS50110">
    <property type="entry name" value="RESPONSE_REGULATORY"/>
    <property type="match status" value="1"/>
</dbReference>
<accession>A0A251XBQ2</accession>
<dbReference type="EC" id="2.7.13.3" evidence="2"/>
<evidence type="ECO:0000256" key="8">
    <source>
        <dbReference type="PROSITE-ProRule" id="PRU00169"/>
    </source>
</evidence>
<name>A0A251XBQ2_9GAMM</name>
<feature type="domain" description="Response regulatory" evidence="9">
    <location>
        <begin position="9"/>
        <end position="125"/>
    </location>
</feature>
<evidence type="ECO:0000256" key="3">
    <source>
        <dbReference type="ARBA" id="ARBA00022553"/>
    </source>
</evidence>
<keyword evidence="7" id="KW-0804">Transcription</keyword>
<dbReference type="Gene3D" id="3.40.50.2300">
    <property type="match status" value="1"/>
</dbReference>
<keyword evidence="3 8" id="KW-0597">Phosphoprotein</keyword>
<dbReference type="EMBL" id="MSLT01000006">
    <property type="protein sequence ID" value="OUD15577.1"/>
    <property type="molecule type" value="Genomic_DNA"/>
</dbReference>
<evidence type="ECO:0000256" key="5">
    <source>
        <dbReference type="ARBA" id="ARBA00023015"/>
    </source>
</evidence>
<dbReference type="InterPro" id="IPR039420">
    <property type="entry name" value="WalR-like"/>
</dbReference>
<evidence type="ECO:0000256" key="2">
    <source>
        <dbReference type="ARBA" id="ARBA00012438"/>
    </source>
</evidence>
<evidence type="ECO:0000256" key="1">
    <source>
        <dbReference type="ARBA" id="ARBA00000085"/>
    </source>
</evidence>
<dbReference type="PANTHER" id="PTHR48111">
    <property type="entry name" value="REGULATOR OF RPOS"/>
    <property type="match status" value="1"/>
</dbReference>
<dbReference type="GO" id="GO:0005829">
    <property type="term" value="C:cytosol"/>
    <property type="evidence" value="ECO:0007669"/>
    <property type="project" value="TreeGrafter"/>
</dbReference>
<evidence type="ECO:0000256" key="7">
    <source>
        <dbReference type="ARBA" id="ARBA00023163"/>
    </source>
</evidence>
<dbReference type="CDD" id="cd19920">
    <property type="entry name" value="REC_PA4781-like"/>
    <property type="match status" value="1"/>
</dbReference>
<keyword evidence="6" id="KW-0238">DNA-binding</keyword>
<sequence length="359" mass="40966">MLNHTQAADILIVDDTPVNLDILKLVLTRASYSVRTATNGIEALKQVEQAIPDLILLDILMPKLDGLATCKALKEDKKTCDIPIIFITSLDDVEQKVKGFQAGAIDYIIKPFQKEEVLARIYNHLQLISQKRLLKQQNELLRNFSKIAAKDLKAPLIRMSGFTKILLKDWDKLSTNPQSYVQEIEDSRYHMLASIDNLLLLEDIRKPNVDVEKIMMRDIIQDTRVQLSYLLDKYNAKINLVSHSFPIVLGYRPWLAKIWEVYIRHALVQNSLSAQLDIGVTVSSKQAQFWLRDYGVTWSRSQWLQWINTDIINELNSLDSKTLEFAVINGLIQRMKGQLGLDVPNKGNGNILSFTLPLA</sequence>
<dbReference type="InterPro" id="IPR003661">
    <property type="entry name" value="HisK_dim/P_dom"/>
</dbReference>
<reference evidence="10 11" key="1">
    <citation type="submission" date="2016-12" db="EMBL/GenBank/DDBJ databases">
        <title>Thioflexothrix psekupsii D3 genome sequencing and assembly.</title>
        <authorList>
            <person name="Fomenkov A."/>
            <person name="Vincze T."/>
            <person name="Grabovich M."/>
            <person name="Anton B.P."/>
            <person name="Dubinina G."/>
            <person name="Orlova M."/>
            <person name="Belousova E."/>
            <person name="Roberts R.J."/>
        </authorList>
    </citation>
    <scope>NUCLEOTIDE SEQUENCE [LARGE SCALE GENOMIC DNA]</scope>
    <source>
        <strain evidence="10">D3</strain>
    </source>
</reference>
<dbReference type="Pfam" id="PF00512">
    <property type="entry name" value="HisKA"/>
    <property type="match status" value="1"/>
</dbReference>
<dbReference type="GO" id="GO:0006355">
    <property type="term" value="P:regulation of DNA-templated transcription"/>
    <property type="evidence" value="ECO:0007669"/>
    <property type="project" value="TreeGrafter"/>
</dbReference>
<proteinExistence type="predicted"/>
<dbReference type="InterPro" id="IPR011006">
    <property type="entry name" value="CheY-like_superfamily"/>
</dbReference>
<dbReference type="Gene3D" id="1.10.287.130">
    <property type="match status" value="1"/>
</dbReference>
<dbReference type="PANTHER" id="PTHR48111:SF1">
    <property type="entry name" value="TWO-COMPONENT RESPONSE REGULATOR ORR33"/>
    <property type="match status" value="1"/>
</dbReference>
<protein>
    <recommendedName>
        <fullName evidence="2">histidine kinase</fullName>
        <ecNumber evidence="2">2.7.13.3</ecNumber>
    </recommendedName>
</protein>
<dbReference type="GO" id="GO:0000976">
    <property type="term" value="F:transcription cis-regulatory region binding"/>
    <property type="evidence" value="ECO:0007669"/>
    <property type="project" value="TreeGrafter"/>
</dbReference>
<dbReference type="SUPFAM" id="SSF52172">
    <property type="entry name" value="CheY-like"/>
    <property type="match status" value="1"/>
</dbReference>
<keyword evidence="4" id="KW-0902">Two-component regulatory system</keyword>
<organism evidence="10 11">
    <name type="scientific">Thioflexithrix psekupsensis</name>
    <dbReference type="NCBI Taxonomy" id="1570016"/>
    <lineage>
        <taxon>Bacteria</taxon>
        <taxon>Pseudomonadati</taxon>
        <taxon>Pseudomonadota</taxon>
        <taxon>Gammaproteobacteria</taxon>
        <taxon>Thiotrichales</taxon>
        <taxon>Thioflexithrix</taxon>
    </lineage>
</organism>
<dbReference type="AlphaFoldDB" id="A0A251XBQ2"/>
<evidence type="ECO:0000313" key="10">
    <source>
        <dbReference type="EMBL" id="OUD15577.1"/>
    </source>
</evidence>
<dbReference type="InterPro" id="IPR001789">
    <property type="entry name" value="Sig_transdc_resp-reg_receiver"/>
</dbReference>
<evidence type="ECO:0000256" key="6">
    <source>
        <dbReference type="ARBA" id="ARBA00023125"/>
    </source>
</evidence>
<evidence type="ECO:0000256" key="4">
    <source>
        <dbReference type="ARBA" id="ARBA00023012"/>
    </source>
</evidence>
<feature type="modified residue" description="4-aspartylphosphate" evidence="8">
    <location>
        <position position="58"/>
    </location>
</feature>
<comment type="caution">
    <text evidence="10">The sequence shown here is derived from an EMBL/GenBank/DDBJ whole genome shotgun (WGS) entry which is preliminary data.</text>
</comment>
<dbReference type="RefSeq" id="WP_086487174.1">
    <property type="nucleotide sequence ID" value="NZ_MSLT01000006.1"/>
</dbReference>
<dbReference type="Pfam" id="PF00072">
    <property type="entry name" value="Response_reg"/>
    <property type="match status" value="1"/>
</dbReference>
<dbReference type="GO" id="GO:0000155">
    <property type="term" value="F:phosphorelay sensor kinase activity"/>
    <property type="evidence" value="ECO:0007669"/>
    <property type="project" value="InterPro"/>
</dbReference>
<dbReference type="GO" id="GO:0000156">
    <property type="term" value="F:phosphorelay response regulator activity"/>
    <property type="evidence" value="ECO:0007669"/>
    <property type="project" value="TreeGrafter"/>
</dbReference>
<dbReference type="OrthoDB" id="9816273at2"/>
<dbReference type="GO" id="GO:0032993">
    <property type="term" value="C:protein-DNA complex"/>
    <property type="evidence" value="ECO:0007669"/>
    <property type="project" value="TreeGrafter"/>
</dbReference>
<evidence type="ECO:0000313" key="11">
    <source>
        <dbReference type="Proteomes" id="UP000194798"/>
    </source>
</evidence>
<keyword evidence="11" id="KW-1185">Reference proteome</keyword>
<dbReference type="SMART" id="SM00448">
    <property type="entry name" value="REC"/>
    <property type="match status" value="1"/>
</dbReference>
<keyword evidence="5" id="KW-0805">Transcription regulation</keyword>